<dbReference type="SUPFAM" id="SSF46785">
    <property type="entry name" value="Winged helix' DNA-binding domain"/>
    <property type="match status" value="1"/>
</dbReference>
<dbReference type="InterPro" id="IPR002182">
    <property type="entry name" value="NB-ARC"/>
</dbReference>
<evidence type="ECO:0000256" key="8">
    <source>
        <dbReference type="SAM" id="MobiDB-lite"/>
    </source>
</evidence>
<dbReference type="EC" id="3.2.2.6" evidence="1"/>
<dbReference type="InterPro" id="IPR035897">
    <property type="entry name" value="Toll_tir_struct_dom_sf"/>
</dbReference>
<evidence type="ECO:0000313" key="11">
    <source>
        <dbReference type="RefSeq" id="XP_017974526.1"/>
    </source>
</evidence>
<dbReference type="FunFam" id="3.40.50.10140:FF:000007">
    <property type="entry name" value="Disease resistance protein (TIR-NBS-LRR class)"/>
    <property type="match status" value="1"/>
</dbReference>
<keyword evidence="4" id="KW-0378">Hydrolase</keyword>
<keyword evidence="5" id="KW-0611">Plant defense</keyword>
<dbReference type="InterPro" id="IPR044974">
    <property type="entry name" value="Disease_R_plants"/>
</dbReference>
<dbReference type="KEGG" id="tcc:18601795"/>
<dbReference type="InterPro" id="IPR027417">
    <property type="entry name" value="P-loop_NTPase"/>
</dbReference>
<dbReference type="PROSITE" id="PS50104">
    <property type="entry name" value="TIR"/>
    <property type="match status" value="1"/>
</dbReference>
<dbReference type="PRINTS" id="PR00364">
    <property type="entry name" value="DISEASERSIST"/>
</dbReference>
<dbReference type="InterPro" id="IPR042197">
    <property type="entry name" value="Apaf_helical"/>
</dbReference>
<evidence type="ECO:0000256" key="1">
    <source>
        <dbReference type="ARBA" id="ARBA00011982"/>
    </source>
</evidence>
<dbReference type="Gene3D" id="3.40.50.300">
    <property type="entry name" value="P-loop containing nucleotide triphosphate hydrolases"/>
    <property type="match status" value="1"/>
</dbReference>
<reference evidence="11" key="2">
    <citation type="submission" date="2025-08" db="UniProtKB">
        <authorList>
            <consortium name="RefSeq"/>
        </authorList>
    </citation>
    <scope>IDENTIFICATION</scope>
</reference>
<dbReference type="PANTHER" id="PTHR11017">
    <property type="entry name" value="LEUCINE-RICH REPEAT-CONTAINING PROTEIN"/>
    <property type="match status" value="1"/>
</dbReference>
<name>A0AB32W6Y6_THECC</name>
<dbReference type="Pfam" id="PF23282">
    <property type="entry name" value="WHD_ROQ1"/>
    <property type="match status" value="1"/>
</dbReference>
<keyword evidence="3" id="KW-0677">Repeat</keyword>
<keyword evidence="6" id="KW-0520">NAD</keyword>
<dbReference type="RefSeq" id="XP_017974526.1">
    <property type="nucleotide sequence ID" value="XM_018119037.1"/>
</dbReference>
<proteinExistence type="predicted"/>
<dbReference type="SUPFAM" id="SSF52540">
    <property type="entry name" value="P-loop containing nucleoside triphosphate hydrolases"/>
    <property type="match status" value="1"/>
</dbReference>
<dbReference type="AlphaFoldDB" id="A0AB32W6Y6"/>
<dbReference type="Gene3D" id="1.10.8.430">
    <property type="entry name" value="Helical domain of apoptotic protease-activating factors"/>
    <property type="match status" value="1"/>
</dbReference>
<dbReference type="SUPFAM" id="SSF52200">
    <property type="entry name" value="Toll/Interleukin receptor TIR domain"/>
    <property type="match status" value="1"/>
</dbReference>
<dbReference type="InterPro" id="IPR036390">
    <property type="entry name" value="WH_DNA-bd_sf"/>
</dbReference>
<reference evidence="10" key="1">
    <citation type="journal article" date="1997" name="Nucleic Acids Res.">
        <title>tRNAscan-SE: a program for improved detection of transfer RNA genes in genomic sequence.</title>
        <authorList>
            <person name="Lowe T.M."/>
            <person name="Eddy S.R."/>
        </authorList>
    </citation>
    <scope>NUCLEOTIDE SEQUENCE [LARGE SCALE GENOMIC DNA]</scope>
    <source>
        <strain evidence="10">r\B97-61/B2</strain>
    </source>
</reference>
<gene>
    <name evidence="11" type="primary">LOC18601795</name>
</gene>
<evidence type="ECO:0000256" key="7">
    <source>
        <dbReference type="ARBA" id="ARBA00047304"/>
    </source>
</evidence>
<dbReference type="Pfam" id="PF00931">
    <property type="entry name" value="NB-ARC"/>
    <property type="match status" value="1"/>
</dbReference>
<dbReference type="SMART" id="SM00255">
    <property type="entry name" value="TIR"/>
    <property type="match status" value="1"/>
</dbReference>
<accession>A0AB32W6Y6</accession>
<dbReference type="Gramene" id="Tc04v2_t009060.1">
    <property type="protein sequence ID" value="Tc04v2_p009060.1"/>
    <property type="gene ID" value="Tc04v2_g009060"/>
</dbReference>
<evidence type="ECO:0000256" key="4">
    <source>
        <dbReference type="ARBA" id="ARBA00022801"/>
    </source>
</evidence>
<dbReference type="InterPro" id="IPR032675">
    <property type="entry name" value="LRR_dom_sf"/>
</dbReference>
<evidence type="ECO:0000256" key="2">
    <source>
        <dbReference type="ARBA" id="ARBA00022614"/>
    </source>
</evidence>
<dbReference type="GO" id="GO:0061809">
    <property type="term" value="F:NAD+ nucleosidase activity, cyclic ADP-ribose generating"/>
    <property type="evidence" value="ECO:0007669"/>
    <property type="project" value="UniProtKB-EC"/>
</dbReference>
<sequence length="1102" mass="126207">MASLSSPSSSSPLKHQVFLSFRGEDTRNNFLAYLHQALQRKGIGTYIDSKELPRGEEISSALLNAIQESTISAIVFSKNYASSSWCLEELSKIMEFKDTKGLLVVPIFYHVDPSDVRKQTESFQQAFAEHEKNRIDKVQKWRHALTQAGNLSGFHIKKDEFRQFIFICGSFYFVTILAFCLFGRHEPTIIEEIAQDVLKKLNRMSASDREGLIGIGPQMEQIKSLLCVGDRESIRIIGIWGMGGIGKTTLAQAIYDEVLSQFESYYFLANVREKSEESGGITSLRDKLLSNILEEKTLHISTPRIGSTFTIYRLRRKRVLVVLDDVSDVEQLEQLAIRHDHFGPGSRIIVTTRNKQVLNGAVDASYEVQELNDDDSLQLFSQHAFRQNHRVDDLQDLSNGVLQYARGFPLALKVLGSAFYRKCRVYRESEMKKLKQHPHPKIQKILKISYDGLDETEKCILLDIACFFQGYNRDDVKNILDSCYGGSSLAGTTNLIDRSLLYVAEYNTLWMHDLLQEMGREVVRSESSKPEERSRLWTSKDVSEVLKKNSGTKSIEGMCLNMSNIVEPIKLRATAFKRMIHLKFIKFYDSSEHRHSRKQKILLPAQRLKSLSDKLTYFHWENCPLKSVPSNFCPENLVQLILPGSDIERLWIGDQNLVNLRVFNLSRSRNLIRIPNLSQATNLEKLDLSECKSLVELPCLNHLESLEMLELWGCSNLKKFPEVRCHLDSLDLIDTGIEEVPDSVEHLVQLRELNLGRSKVKNVSSNIYKLGSLRALSLRDCPIAEFPQVPRNLSSLMLLQLDLSGTRIQNIPSGIVKSLKGLGVRTCKYLKSLPELPPSLRYIAAEGCISLEEVSFADHNQTRFVGSCQRNEFDDHFNFGHCFNLNHNAINNIVAYELLRIHCLAKQFAKEFPCGSGELYCYFPGSEIPERFEHQSPNSSITVKLHPNRCRRRFLCFAICFVVHCTDEKYQTFYLDGECKLKSIDDDDDRSFLIRCSGICDDPVDLQHPDLVFIGFGDRLMFLEDKLYEEASFDFYRVRDILYRSRDIDSVVKKFGVHVFYKDADSKRKRSLSIGNEDEPEPKRFKGEAEDFSSEGEEPEDR</sequence>
<dbReference type="Gene3D" id="3.80.10.10">
    <property type="entry name" value="Ribonuclease Inhibitor"/>
    <property type="match status" value="2"/>
</dbReference>
<dbReference type="GO" id="GO:0006952">
    <property type="term" value="P:defense response"/>
    <property type="evidence" value="ECO:0007669"/>
    <property type="project" value="UniProtKB-KW"/>
</dbReference>
<feature type="domain" description="TIR" evidence="9">
    <location>
        <begin position="13"/>
        <end position="201"/>
    </location>
</feature>
<dbReference type="GO" id="GO:0007165">
    <property type="term" value="P:signal transduction"/>
    <property type="evidence" value="ECO:0007669"/>
    <property type="project" value="InterPro"/>
</dbReference>
<comment type="catalytic activity">
    <reaction evidence="7">
        <text>NAD(+) + H2O = ADP-D-ribose + nicotinamide + H(+)</text>
        <dbReference type="Rhea" id="RHEA:16301"/>
        <dbReference type="ChEBI" id="CHEBI:15377"/>
        <dbReference type="ChEBI" id="CHEBI:15378"/>
        <dbReference type="ChEBI" id="CHEBI:17154"/>
        <dbReference type="ChEBI" id="CHEBI:57540"/>
        <dbReference type="ChEBI" id="CHEBI:57967"/>
        <dbReference type="EC" id="3.2.2.6"/>
    </reaction>
    <physiologicalReaction direction="left-to-right" evidence="7">
        <dbReference type="Rhea" id="RHEA:16302"/>
    </physiologicalReaction>
</comment>
<organism evidence="10 11">
    <name type="scientific">Theobroma cacao</name>
    <name type="common">Cacao</name>
    <name type="synonym">Cocoa</name>
    <dbReference type="NCBI Taxonomy" id="3641"/>
    <lineage>
        <taxon>Eukaryota</taxon>
        <taxon>Viridiplantae</taxon>
        <taxon>Streptophyta</taxon>
        <taxon>Embryophyta</taxon>
        <taxon>Tracheophyta</taxon>
        <taxon>Spermatophyta</taxon>
        <taxon>Magnoliopsida</taxon>
        <taxon>eudicotyledons</taxon>
        <taxon>Gunneridae</taxon>
        <taxon>Pentapetalae</taxon>
        <taxon>rosids</taxon>
        <taxon>malvids</taxon>
        <taxon>Malvales</taxon>
        <taxon>Malvaceae</taxon>
        <taxon>Byttnerioideae</taxon>
        <taxon>Theobroma</taxon>
    </lineage>
</organism>
<evidence type="ECO:0000256" key="5">
    <source>
        <dbReference type="ARBA" id="ARBA00022821"/>
    </source>
</evidence>
<feature type="region of interest" description="Disordered" evidence="8">
    <location>
        <begin position="1066"/>
        <end position="1102"/>
    </location>
</feature>
<dbReference type="InterPro" id="IPR000157">
    <property type="entry name" value="TIR_dom"/>
</dbReference>
<dbReference type="Proteomes" id="UP000694886">
    <property type="component" value="Chromosome 4"/>
</dbReference>
<dbReference type="Pfam" id="PF01582">
    <property type="entry name" value="TIR"/>
    <property type="match status" value="1"/>
</dbReference>
<dbReference type="Gene3D" id="3.40.50.10140">
    <property type="entry name" value="Toll/interleukin-1 receptor homology (TIR) domain"/>
    <property type="match status" value="1"/>
</dbReference>
<keyword evidence="2" id="KW-0433">Leucine-rich repeat</keyword>
<feature type="compositionally biased region" description="Acidic residues" evidence="8">
    <location>
        <begin position="1090"/>
        <end position="1102"/>
    </location>
</feature>
<dbReference type="PANTHER" id="PTHR11017:SF479">
    <property type="entry name" value="DISEASE RESISTANCE PROTEIN (TIR-NBS-LRR CLASS) FAMILY"/>
    <property type="match status" value="1"/>
</dbReference>
<dbReference type="InterPro" id="IPR058192">
    <property type="entry name" value="WHD_ROQ1-like"/>
</dbReference>
<dbReference type="Pfam" id="PF20160">
    <property type="entry name" value="C-JID"/>
    <property type="match status" value="1"/>
</dbReference>
<evidence type="ECO:0000313" key="10">
    <source>
        <dbReference type="Proteomes" id="UP000694886"/>
    </source>
</evidence>
<protein>
    <recommendedName>
        <fullName evidence="1">ADP-ribosyl cyclase/cyclic ADP-ribose hydrolase</fullName>
        <ecNumber evidence="1">3.2.2.6</ecNumber>
    </recommendedName>
</protein>
<dbReference type="InterPro" id="IPR045344">
    <property type="entry name" value="C-JID"/>
</dbReference>
<dbReference type="GeneID" id="18601795"/>
<evidence type="ECO:0000256" key="3">
    <source>
        <dbReference type="ARBA" id="ARBA00022737"/>
    </source>
</evidence>
<dbReference type="SUPFAM" id="SSF52058">
    <property type="entry name" value="L domain-like"/>
    <property type="match status" value="1"/>
</dbReference>
<dbReference type="GO" id="GO:0043531">
    <property type="term" value="F:ADP binding"/>
    <property type="evidence" value="ECO:0007669"/>
    <property type="project" value="InterPro"/>
</dbReference>
<evidence type="ECO:0000259" key="9">
    <source>
        <dbReference type="PROSITE" id="PS50104"/>
    </source>
</evidence>
<evidence type="ECO:0000256" key="6">
    <source>
        <dbReference type="ARBA" id="ARBA00023027"/>
    </source>
</evidence>